<protein>
    <submittedName>
        <fullName evidence="4">T7SS-secreted protein</fullName>
    </submittedName>
</protein>
<keyword evidence="1" id="KW-0175">Coiled coil</keyword>
<sequence length="413" mass="43334">MAANPYPNIGWNPVPGIPAEVTKLQQKVAAAATALENTHRQLTKLTGESSYWEGDAAEKFRENLDGDLSEYIKKAASALRSASTQLHDWDGHLTSNRELAKKYDTAAAEKKAATDKAKNAYEQAAQHPDLKLANQTFPSQEEADDATARLRSAERDLNEASTALTKANDEYESLNRKIKELESEHSHDAEVIAKALEGTAEKAPDKGFWESVGDILVSVGKFLAEHAGTIGAIAGLLALFPVLAPIMVPIALIASAVSMGKNLSDDEFRKNLMFQGSGMEIFSAYASMAGDIVGMIPGGKALGVAAKEGFEGAADGANLATKTWGGVKGGFLGIGRSAADEATDAWRAAGDSTKGSWKLMGGLKVNMLNVAANGISSAESFGVIDDKGSEHNTAEGTKAAATAHGIAGLFGLV</sequence>
<gene>
    <name evidence="4" type="ORF">AB5J49_34280</name>
</gene>
<name>A0AB39Q4Y1_9ACTN</name>
<dbReference type="InterPro" id="IPR049082">
    <property type="entry name" value="T7SS_signal"/>
</dbReference>
<organism evidence="4">
    <name type="scientific">Streptomyces sp. R28</name>
    <dbReference type="NCBI Taxonomy" id="3238628"/>
    <lineage>
        <taxon>Bacteria</taxon>
        <taxon>Bacillati</taxon>
        <taxon>Actinomycetota</taxon>
        <taxon>Actinomycetes</taxon>
        <taxon>Kitasatosporales</taxon>
        <taxon>Streptomycetaceae</taxon>
        <taxon>Streptomyces</taxon>
    </lineage>
</organism>
<evidence type="ECO:0000256" key="2">
    <source>
        <dbReference type="SAM" id="Phobius"/>
    </source>
</evidence>
<dbReference type="Gene3D" id="1.10.287.1060">
    <property type="entry name" value="ESAT-6-like"/>
    <property type="match status" value="1"/>
</dbReference>
<dbReference type="RefSeq" id="WP_369172733.1">
    <property type="nucleotide sequence ID" value="NZ_CP163439.1"/>
</dbReference>
<keyword evidence="2" id="KW-0472">Membrane</keyword>
<dbReference type="AlphaFoldDB" id="A0AB39Q4Y1"/>
<evidence type="ECO:0000256" key="1">
    <source>
        <dbReference type="SAM" id="Coils"/>
    </source>
</evidence>
<evidence type="ECO:0000313" key="4">
    <source>
        <dbReference type="EMBL" id="XDQ38020.1"/>
    </source>
</evidence>
<dbReference type="EMBL" id="CP163439">
    <property type="protein sequence ID" value="XDQ38020.1"/>
    <property type="molecule type" value="Genomic_DNA"/>
</dbReference>
<proteinExistence type="predicted"/>
<accession>A0AB39Q4Y1</accession>
<keyword evidence="2" id="KW-0812">Transmembrane</keyword>
<evidence type="ECO:0000259" key="3">
    <source>
        <dbReference type="Pfam" id="PF21725"/>
    </source>
</evidence>
<feature type="coiled-coil region" evidence="1">
    <location>
        <begin position="96"/>
        <end position="184"/>
    </location>
</feature>
<feature type="domain" description="Putative T7SS secretion signal" evidence="3">
    <location>
        <begin position="15"/>
        <end position="170"/>
    </location>
</feature>
<reference evidence="4" key="1">
    <citation type="submission" date="2024-07" db="EMBL/GenBank/DDBJ databases">
        <authorList>
            <person name="Yu S.T."/>
        </authorList>
    </citation>
    <scope>NUCLEOTIDE SEQUENCE</scope>
    <source>
        <strain evidence="4">R28</strain>
    </source>
</reference>
<dbReference type="Pfam" id="PF21725">
    <property type="entry name" value="T7SS_signal"/>
    <property type="match status" value="1"/>
</dbReference>
<feature type="transmembrane region" description="Helical" evidence="2">
    <location>
        <begin position="230"/>
        <end position="254"/>
    </location>
</feature>
<keyword evidence="2" id="KW-1133">Transmembrane helix</keyword>